<dbReference type="Proteomes" id="UP000220340">
    <property type="component" value="Unassembled WGS sequence"/>
</dbReference>
<evidence type="ECO:0000313" key="3">
    <source>
        <dbReference type="Proteomes" id="UP000191039"/>
    </source>
</evidence>
<dbReference type="EMBL" id="MIJD01000019">
    <property type="protein sequence ID" value="OPE55746.1"/>
    <property type="molecule type" value="Genomic_DNA"/>
</dbReference>
<reference evidence="2 4" key="2">
    <citation type="submission" date="2017-10" db="EMBL/GenBank/DDBJ databases">
        <title>The new phylogeny of genus Mycobacterium.</title>
        <authorList>
            <person name="Tortoli E."/>
            <person name="Trovato A."/>
            <person name="Cirillo D.M."/>
        </authorList>
    </citation>
    <scope>NUCLEOTIDE SEQUENCE [LARGE SCALE GENOMIC DNA]</scope>
    <source>
        <strain evidence="2 4">IP141170001</strain>
    </source>
</reference>
<dbReference type="EMBL" id="PDCR01000002">
    <property type="protein sequence ID" value="PEG56252.1"/>
    <property type="molecule type" value="Genomic_DNA"/>
</dbReference>
<dbReference type="AlphaFoldDB" id="A0A1Q4HKX1"/>
<accession>A0A1Q4HKX1</accession>
<comment type="caution">
    <text evidence="2">The sequence shown here is derived from an EMBL/GenBank/DDBJ whole genome shotgun (WGS) entry which is preliminary data.</text>
</comment>
<sequence>MESIAQTPLFATLPDAPVDTSASELSALAPCVPGVGIPHAASVVTDLLLGTDRYATDCARQARPIVKPAPLGVPARTAPSIQPATGIVTDDLIGAVLTGTSEYWHRPVVGPA</sequence>
<evidence type="ECO:0000313" key="2">
    <source>
        <dbReference type="EMBL" id="PEG56252.1"/>
    </source>
</evidence>
<gene>
    <name evidence="1" type="ORF">BV510_03370</name>
    <name evidence="2" type="ORF">CRI78_02475</name>
</gene>
<proteinExistence type="predicted"/>
<name>A0A1Q4HKX1_9MYCO</name>
<evidence type="ECO:0000313" key="4">
    <source>
        <dbReference type="Proteomes" id="UP000220340"/>
    </source>
</evidence>
<evidence type="ECO:0000313" key="1">
    <source>
        <dbReference type="EMBL" id="OPE55746.1"/>
    </source>
</evidence>
<keyword evidence="4" id="KW-1185">Reference proteome</keyword>
<organism evidence="2 4">
    <name type="scientific">Mycolicibacterium diernhoferi</name>
    <dbReference type="NCBI Taxonomy" id="1801"/>
    <lineage>
        <taxon>Bacteria</taxon>
        <taxon>Bacillati</taxon>
        <taxon>Actinomycetota</taxon>
        <taxon>Actinomycetes</taxon>
        <taxon>Mycobacteriales</taxon>
        <taxon>Mycobacteriaceae</taxon>
        <taxon>Mycolicibacterium</taxon>
    </lineage>
</organism>
<reference evidence="1 3" key="1">
    <citation type="submission" date="2016-09" db="EMBL/GenBank/DDBJ databases">
        <title>genome sequences of unsequenced Mycobacteria.</title>
        <authorList>
            <person name="Greninger A.L."/>
            <person name="Jerome K.R."/>
            <person name="Mcnair B."/>
            <person name="Wallis C."/>
            <person name="Fang F."/>
        </authorList>
    </citation>
    <scope>NUCLEOTIDE SEQUENCE [LARGE SCALE GENOMIC DNA]</scope>
    <source>
        <strain evidence="1 3">BM1</strain>
    </source>
</reference>
<dbReference type="Proteomes" id="UP000191039">
    <property type="component" value="Unassembled WGS sequence"/>
</dbReference>
<dbReference type="STRING" id="1801.BRW64_00910"/>
<protein>
    <submittedName>
        <fullName evidence="2">Uncharacterized protein</fullName>
    </submittedName>
</protein>